<dbReference type="Proteomes" id="UP000828390">
    <property type="component" value="Unassembled WGS sequence"/>
</dbReference>
<sequence length="127" mass="14512">MYVDFDHYGDQDAREFLLALKRLLLRILAADLFPIVEKETYMQARRQLQNVYEQVDILAEINVRSVVEDAASVQADNIKRACDIDVIGSAITTKTNQPLSIIYEDNQPIVVTEEPMSINQGDRNKNQ</sequence>
<evidence type="ECO:0000313" key="2">
    <source>
        <dbReference type="Proteomes" id="UP000828390"/>
    </source>
</evidence>
<reference evidence="1" key="2">
    <citation type="submission" date="2020-11" db="EMBL/GenBank/DDBJ databases">
        <authorList>
            <person name="McCartney M.A."/>
            <person name="Auch B."/>
            <person name="Kono T."/>
            <person name="Mallez S."/>
            <person name="Becker A."/>
            <person name="Gohl D.M."/>
            <person name="Silverstein K.A.T."/>
            <person name="Koren S."/>
            <person name="Bechman K.B."/>
            <person name="Herman A."/>
            <person name="Abrahante J.E."/>
            <person name="Garbe J."/>
        </authorList>
    </citation>
    <scope>NUCLEOTIDE SEQUENCE</scope>
    <source>
        <strain evidence="1">Duluth1</strain>
        <tissue evidence="1">Whole animal</tissue>
    </source>
</reference>
<evidence type="ECO:0000313" key="1">
    <source>
        <dbReference type="EMBL" id="KAH3698199.1"/>
    </source>
</evidence>
<dbReference type="AlphaFoldDB" id="A0A9D4BKI9"/>
<protein>
    <submittedName>
        <fullName evidence="1">Uncharacterized protein</fullName>
    </submittedName>
</protein>
<comment type="caution">
    <text evidence="1">The sequence shown here is derived from an EMBL/GenBank/DDBJ whole genome shotgun (WGS) entry which is preliminary data.</text>
</comment>
<reference evidence="1" key="1">
    <citation type="journal article" date="2019" name="bioRxiv">
        <title>The Genome of the Zebra Mussel, Dreissena polymorpha: A Resource for Invasive Species Research.</title>
        <authorList>
            <person name="McCartney M.A."/>
            <person name="Auch B."/>
            <person name="Kono T."/>
            <person name="Mallez S."/>
            <person name="Zhang Y."/>
            <person name="Obille A."/>
            <person name="Becker A."/>
            <person name="Abrahante J.E."/>
            <person name="Garbe J."/>
            <person name="Badalamenti J.P."/>
            <person name="Herman A."/>
            <person name="Mangelson H."/>
            <person name="Liachko I."/>
            <person name="Sullivan S."/>
            <person name="Sone E.D."/>
            <person name="Koren S."/>
            <person name="Silverstein K.A.T."/>
            <person name="Beckman K.B."/>
            <person name="Gohl D.M."/>
        </authorList>
    </citation>
    <scope>NUCLEOTIDE SEQUENCE</scope>
    <source>
        <strain evidence="1">Duluth1</strain>
        <tissue evidence="1">Whole animal</tissue>
    </source>
</reference>
<accession>A0A9D4BKI9</accession>
<gene>
    <name evidence="1" type="ORF">DPMN_085718</name>
</gene>
<organism evidence="1 2">
    <name type="scientific">Dreissena polymorpha</name>
    <name type="common">Zebra mussel</name>
    <name type="synonym">Mytilus polymorpha</name>
    <dbReference type="NCBI Taxonomy" id="45954"/>
    <lineage>
        <taxon>Eukaryota</taxon>
        <taxon>Metazoa</taxon>
        <taxon>Spiralia</taxon>
        <taxon>Lophotrochozoa</taxon>
        <taxon>Mollusca</taxon>
        <taxon>Bivalvia</taxon>
        <taxon>Autobranchia</taxon>
        <taxon>Heteroconchia</taxon>
        <taxon>Euheterodonta</taxon>
        <taxon>Imparidentia</taxon>
        <taxon>Neoheterodontei</taxon>
        <taxon>Myida</taxon>
        <taxon>Dreissenoidea</taxon>
        <taxon>Dreissenidae</taxon>
        <taxon>Dreissena</taxon>
    </lineage>
</organism>
<proteinExistence type="predicted"/>
<dbReference type="EMBL" id="JAIWYP010000016">
    <property type="protein sequence ID" value="KAH3698199.1"/>
    <property type="molecule type" value="Genomic_DNA"/>
</dbReference>
<name>A0A9D4BKI9_DREPO</name>
<keyword evidence="2" id="KW-1185">Reference proteome</keyword>